<dbReference type="PROSITE" id="PS50287">
    <property type="entry name" value="SRCR_2"/>
    <property type="match status" value="1"/>
</dbReference>
<dbReference type="OrthoDB" id="536948at2759"/>
<feature type="chain" id="PRO_5043523469" evidence="4">
    <location>
        <begin position="19"/>
        <end position="381"/>
    </location>
</feature>
<evidence type="ECO:0000313" key="5">
    <source>
        <dbReference type="EMBL" id="CAB4019786.1"/>
    </source>
</evidence>
<organism evidence="5 6">
    <name type="scientific">Paramuricea clavata</name>
    <name type="common">Red gorgonian</name>
    <name type="synonym">Violescent sea-whip</name>
    <dbReference type="NCBI Taxonomy" id="317549"/>
    <lineage>
        <taxon>Eukaryota</taxon>
        <taxon>Metazoa</taxon>
        <taxon>Cnidaria</taxon>
        <taxon>Anthozoa</taxon>
        <taxon>Octocorallia</taxon>
        <taxon>Malacalcyonacea</taxon>
        <taxon>Plexauridae</taxon>
        <taxon>Paramuricea</taxon>
    </lineage>
</organism>
<evidence type="ECO:0000256" key="1">
    <source>
        <dbReference type="ARBA" id="ARBA00022729"/>
    </source>
</evidence>
<name>A0A7D9EYG9_PARCT</name>
<dbReference type="SMART" id="SM00202">
    <property type="entry name" value="SR"/>
    <property type="match status" value="1"/>
</dbReference>
<dbReference type="PANTHER" id="PTHR48071">
    <property type="entry name" value="SRCR DOMAIN-CONTAINING PROTEIN"/>
    <property type="match status" value="1"/>
</dbReference>
<keyword evidence="2" id="KW-1015">Disulfide bond</keyword>
<evidence type="ECO:0000313" key="6">
    <source>
        <dbReference type="Proteomes" id="UP001152795"/>
    </source>
</evidence>
<dbReference type="Proteomes" id="UP001152795">
    <property type="component" value="Unassembled WGS sequence"/>
</dbReference>
<dbReference type="PANTHER" id="PTHR48071:SF18">
    <property type="entry name" value="DELETED IN MALIGNANT BRAIN TUMORS 1 PROTEIN-RELATED"/>
    <property type="match status" value="1"/>
</dbReference>
<dbReference type="AlphaFoldDB" id="A0A7D9EYG9"/>
<feature type="region of interest" description="Disordered" evidence="3">
    <location>
        <begin position="228"/>
        <end position="325"/>
    </location>
</feature>
<comment type="caution">
    <text evidence="5">The sequence shown here is derived from an EMBL/GenBank/DDBJ whole genome shotgun (WGS) entry which is preliminary data.</text>
</comment>
<dbReference type="InterPro" id="IPR036772">
    <property type="entry name" value="SRCR-like_dom_sf"/>
</dbReference>
<reference evidence="5" key="1">
    <citation type="submission" date="2020-04" db="EMBL/GenBank/DDBJ databases">
        <authorList>
            <person name="Alioto T."/>
            <person name="Alioto T."/>
            <person name="Gomez Garrido J."/>
        </authorList>
    </citation>
    <scope>NUCLEOTIDE SEQUENCE</scope>
    <source>
        <strain evidence="5">A484AB</strain>
    </source>
</reference>
<dbReference type="Gene3D" id="3.10.250.10">
    <property type="entry name" value="SRCR-like domain"/>
    <property type="match status" value="1"/>
</dbReference>
<feature type="compositionally biased region" description="Polar residues" evidence="3">
    <location>
        <begin position="251"/>
        <end position="285"/>
    </location>
</feature>
<evidence type="ECO:0000256" key="3">
    <source>
        <dbReference type="SAM" id="MobiDB-lite"/>
    </source>
</evidence>
<keyword evidence="6" id="KW-1185">Reference proteome</keyword>
<protein>
    <submittedName>
        <fullName evidence="5">Deleted in malignant brain tumors 1, partial</fullName>
    </submittedName>
</protein>
<sequence>MQLLSVLLIFAVIDKVYGAIPLRLQGRVSPSYGIGRVEVFYNDKWGTICDDRWDINDTKVVCHQLGYKYAVKALQGRDVLDGTGQIWLDDVSCTGSEQSLSSCSHMGWGIEDCSHSEDAGVICSSTSAKYFHLKPITNVPTRGNSTLDQNFNNLQDFYMAPNRRCPFGLSDHLTITVFPVIRQKSMSEKKTTIKVRDKRRSSVSLVLTGSPRTSRRKILYRQFNLLIDSTNPRTNNGSTTEPRPIKREEYNNQFNELNGNASENPIEVNPNSPSADVSIEDNNNTKTHHPTYAEKTANQTATKTNHQDPIKNNLSKKSEHTSKSVVSEVGQSPDDFIGEIVRNGNRRKCKRKSNPFLPQSKKYFPHLYLGFSKPPSRDSFV</sequence>
<evidence type="ECO:0000256" key="4">
    <source>
        <dbReference type="SAM" id="SignalP"/>
    </source>
</evidence>
<dbReference type="Pfam" id="PF00530">
    <property type="entry name" value="SRCR"/>
    <property type="match status" value="1"/>
</dbReference>
<dbReference type="FunFam" id="3.10.250.10:FF:000001">
    <property type="entry name" value="Lysyl oxidase 4 isoform X1"/>
    <property type="match status" value="1"/>
</dbReference>
<dbReference type="InterPro" id="IPR001190">
    <property type="entry name" value="SRCR"/>
</dbReference>
<feature type="compositionally biased region" description="Polar residues" evidence="3">
    <location>
        <begin position="228"/>
        <end position="241"/>
    </location>
</feature>
<evidence type="ECO:0000256" key="2">
    <source>
        <dbReference type="ARBA" id="ARBA00023157"/>
    </source>
</evidence>
<proteinExistence type="predicted"/>
<keyword evidence="1 4" id="KW-0732">Signal</keyword>
<gene>
    <name evidence="5" type="ORF">PACLA_8A081875</name>
</gene>
<accession>A0A7D9EYG9</accession>
<dbReference type="PRINTS" id="PR00258">
    <property type="entry name" value="SPERACTRCPTR"/>
</dbReference>
<dbReference type="GO" id="GO:0016020">
    <property type="term" value="C:membrane"/>
    <property type="evidence" value="ECO:0007669"/>
    <property type="project" value="InterPro"/>
</dbReference>
<dbReference type="SUPFAM" id="SSF56487">
    <property type="entry name" value="SRCR-like"/>
    <property type="match status" value="1"/>
</dbReference>
<feature type="signal peptide" evidence="4">
    <location>
        <begin position="1"/>
        <end position="18"/>
    </location>
</feature>
<dbReference type="EMBL" id="CACRXK020010625">
    <property type="protein sequence ID" value="CAB4019786.1"/>
    <property type="molecule type" value="Genomic_DNA"/>
</dbReference>